<dbReference type="Pfam" id="PF03376">
    <property type="entry name" value="Adeno_E3B"/>
    <property type="match status" value="1"/>
</dbReference>
<keyword evidence="5" id="KW-1043">Host membrane</keyword>
<keyword evidence="7 9" id="KW-0472">Membrane</keyword>
<accession>M9YZ54</accession>
<evidence type="ECO:0000256" key="4">
    <source>
        <dbReference type="ARBA" id="ARBA00022692"/>
    </source>
</evidence>
<comment type="subcellular location">
    <subcellularLocation>
        <location evidence="2">Host endoplasmic reticulum</location>
    </subcellularLocation>
    <subcellularLocation>
        <location evidence="1">Host membrane</location>
        <topology evidence="1">Single-pass type I membrane protein</topology>
    </subcellularLocation>
</comment>
<reference evidence="10 11" key="1">
    <citation type="journal article" date="2013" name="MBio">
        <title>A novel adenovirus species associated with an acute respiratory outbreak in a baboon colony and evidence of coincident human infection.</title>
        <authorList>
            <person name="Chiu C.Y."/>
            <person name="Yagi S."/>
            <person name="Lu X."/>
            <person name="Yu G."/>
            <person name="Chen E.C."/>
            <person name="Liu M."/>
            <person name="Dick E.J.Jr."/>
            <person name="Carey K.D."/>
            <person name="Erdman D.D."/>
            <person name="Leland M.M."/>
            <person name="Patterson J.L."/>
        </authorList>
    </citation>
    <scope>NUCLEOTIDE SEQUENCE [LARGE SCALE GENOMIC DNA]</scope>
    <source>
        <strain evidence="10">BaAdV-3</strain>
    </source>
</reference>
<evidence type="ECO:0000256" key="3">
    <source>
        <dbReference type="ARBA" id="ARBA00022518"/>
    </source>
</evidence>
<evidence type="ECO:0000313" key="10">
    <source>
        <dbReference type="EMBL" id="AGK27184.1"/>
    </source>
</evidence>
<dbReference type="GO" id="GO:0016020">
    <property type="term" value="C:membrane"/>
    <property type="evidence" value="ECO:0007669"/>
    <property type="project" value="InterPro"/>
</dbReference>
<keyword evidence="8" id="KW-1038">Host endoplasmic reticulum</keyword>
<evidence type="ECO:0000256" key="8">
    <source>
        <dbReference type="ARBA" id="ARBA00023184"/>
    </source>
</evidence>
<dbReference type="InterPro" id="IPR005041">
    <property type="entry name" value="Adeno_E3B"/>
</dbReference>
<evidence type="ECO:0000256" key="2">
    <source>
        <dbReference type="ARBA" id="ARBA00004354"/>
    </source>
</evidence>
<evidence type="ECO:0000256" key="5">
    <source>
        <dbReference type="ARBA" id="ARBA00022870"/>
    </source>
</evidence>
<sequence length="90" mass="10169">MVAAFVLLLCLPIIFVSTSFAAVSHLDPDCLPAFDVYLIFTFLCIIAICSIASFFVVIFQAADYAYVRIVYFRHHPQYRNRDVATLLCLA</sequence>
<evidence type="ECO:0000313" key="11">
    <source>
        <dbReference type="Proteomes" id="UP000147978"/>
    </source>
</evidence>
<dbReference type="GO" id="GO:0033644">
    <property type="term" value="C:host cell membrane"/>
    <property type="evidence" value="ECO:0007669"/>
    <property type="project" value="UniProtKB-SubCell"/>
</dbReference>
<proteinExistence type="predicted"/>
<dbReference type="EMBL" id="KC693023">
    <property type="protein sequence ID" value="AGK27184.1"/>
    <property type="molecule type" value="Genomic_DNA"/>
</dbReference>
<keyword evidence="6 9" id="KW-1133">Transmembrane helix</keyword>
<name>M9YZ54_9ADEN</name>
<keyword evidence="4 9" id="KW-0812">Transmembrane</keyword>
<dbReference type="Proteomes" id="UP000147978">
    <property type="component" value="Segment"/>
</dbReference>
<evidence type="ECO:0000256" key="1">
    <source>
        <dbReference type="ARBA" id="ARBA00004313"/>
    </source>
</evidence>
<evidence type="ECO:0000256" key="6">
    <source>
        <dbReference type="ARBA" id="ARBA00022989"/>
    </source>
</evidence>
<keyword evidence="3" id="KW-0244">Early protein</keyword>
<dbReference type="GO" id="GO:0044165">
    <property type="term" value="C:host cell endoplasmic reticulum"/>
    <property type="evidence" value="ECO:0007669"/>
    <property type="project" value="UniProtKB-SubCell"/>
</dbReference>
<evidence type="ECO:0000256" key="9">
    <source>
        <dbReference type="SAM" id="Phobius"/>
    </source>
</evidence>
<protein>
    <submittedName>
        <fullName evidence="10">E3 RID-alpha</fullName>
    </submittedName>
</protein>
<organism evidence="10 11">
    <name type="scientific">Simian mastadenovirus C</name>
    <dbReference type="NCBI Taxonomy" id="1962300"/>
    <lineage>
        <taxon>Viruses</taxon>
        <taxon>Varidnaviria</taxon>
        <taxon>Bamfordvirae</taxon>
        <taxon>Preplasmiviricota</taxon>
        <taxon>Polisuviricotina</taxon>
        <taxon>Pharingeaviricetes</taxon>
        <taxon>Rowavirales</taxon>
        <taxon>Adenoviridae</taxon>
        <taxon>Mastadenovirus</taxon>
        <taxon>Mastadenovirus cynocephali</taxon>
    </lineage>
</organism>
<feature type="transmembrane region" description="Helical" evidence="9">
    <location>
        <begin position="37"/>
        <end position="59"/>
    </location>
</feature>
<evidence type="ECO:0000256" key="7">
    <source>
        <dbReference type="ARBA" id="ARBA00023136"/>
    </source>
</evidence>